<accession>A0A4S8ME58</accession>
<gene>
    <name evidence="2" type="ORF">K435DRAFT_432049</name>
</gene>
<reference evidence="2 3" key="1">
    <citation type="journal article" date="2019" name="Nat. Ecol. Evol.">
        <title>Megaphylogeny resolves global patterns of mushroom evolution.</title>
        <authorList>
            <person name="Varga T."/>
            <person name="Krizsan K."/>
            <person name="Foldi C."/>
            <person name="Dima B."/>
            <person name="Sanchez-Garcia M."/>
            <person name="Sanchez-Ramirez S."/>
            <person name="Szollosi G.J."/>
            <person name="Szarkandi J.G."/>
            <person name="Papp V."/>
            <person name="Albert L."/>
            <person name="Andreopoulos W."/>
            <person name="Angelini C."/>
            <person name="Antonin V."/>
            <person name="Barry K.W."/>
            <person name="Bougher N.L."/>
            <person name="Buchanan P."/>
            <person name="Buyck B."/>
            <person name="Bense V."/>
            <person name="Catcheside P."/>
            <person name="Chovatia M."/>
            <person name="Cooper J."/>
            <person name="Damon W."/>
            <person name="Desjardin D."/>
            <person name="Finy P."/>
            <person name="Geml J."/>
            <person name="Haridas S."/>
            <person name="Hughes K."/>
            <person name="Justo A."/>
            <person name="Karasinski D."/>
            <person name="Kautmanova I."/>
            <person name="Kiss B."/>
            <person name="Kocsube S."/>
            <person name="Kotiranta H."/>
            <person name="LaButti K.M."/>
            <person name="Lechner B.E."/>
            <person name="Liimatainen K."/>
            <person name="Lipzen A."/>
            <person name="Lukacs Z."/>
            <person name="Mihaltcheva S."/>
            <person name="Morgado L.N."/>
            <person name="Niskanen T."/>
            <person name="Noordeloos M.E."/>
            <person name="Ohm R.A."/>
            <person name="Ortiz-Santana B."/>
            <person name="Ovrebo C."/>
            <person name="Racz N."/>
            <person name="Riley R."/>
            <person name="Savchenko A."/>
            <person name="Shiryaev A."/>
            <person name="Soop K."/>
            <person name="Spirin V."/>
            <person name="Szebenyi C."/>
            <person name="Tomsovsky M."/>
            <person name="Tulloss R.E."/>
            <person name="Uehling J."/>
            <person name="Grigoriev I.V."/>
            <person name="Vagvolgyi C."/>
            <person name="Papp T."/>
            <person name="Martin F.M."/>
            <person name="Miettinen O."/>
            <person name="Hibbett D.S."/>
            <person name="Nagy L.G."/>
        </authorList>
    </citation>
    <scope>NUCLEOTIDE SEQUENCE [LARGE SCALE GENOMIC DNA]</scope>
    <source>
        <strain evidence="2 3">CBS 962.96</strain>
    </source>
</reference>
<keyword evidence="3" id="KW-1185">Reference proteome</keyword>
<dbReference type="Proteomes" id="UP000297245">
    <property type="component" value="Unassembled WGS sequence"/>
</dbReference>
<feature type="transmembrane region" description="Helical" evidence="1">
    <location>
        <begin position="45"/>
        <end position="68"/>
    </location>
</feature>
<evidence type="ECO:0000256" key="1">
    <source>
        <dbReference type="SAM" id="Phobius"/>
    </source>
</evidence>
<evidence type="ECO:0000313" key="2">
    <source>
        <dbReference type="EMBL" id="THV00883.1"/>
    </source>
</evidence>
<sequence>MRIVFSFWKYTVFDFFRLGYEILFSWFFFVLPIEYRYVSLPLSLRLFPLLSCIIIIIIHEHSLLASYLHTPLTLCRQKGSRYCHHCNRSFFFTVYIH</sequence>
<dbReference type="EMBL" id="ML179098">
    <property type="protein sequence ID" value="THV00883.1"/>
    <property type="molecule type" value="Genomic_DNA"/>
</dbReference>
<organism evidence="2 3">
    <name type="scientific">Dendrothele bispora (strain CBS 962.96)</name>
    <dbReference type="NCBI Taxonomy" id="1314807"/>
    <lineage>
        <taxon>Eukaryota</taxon>
        <taxon>Fungi</taxon>
        <taxon>Dikarya</taxon>
        <taxon>Basidiomycota</taxon>
        <taxon>Agaricomycotina</taxon>
        <taxon>Agaricomycetes</taxon>
        <taxon>Agaricomycetidae</taxon>
        <taxon>Agaricales</taxon>
        <taxon>Agaricales incertae sedis</taxon>
        <taxon>Dendrothele</taxon>
    </lineage>
</organism>
<protein>
    <submittedName>
        <fullName evidence="2">Uncharacterized protein</fullName>
    </submittedName>
</protein>
<keyword evidence="1" id="KW-0812">Transmembrane</keyword>
<dbReference type="AlphaFoldDB" id="A0A4S8ME58"/>
<proteinExistence type="predicted"/>
<feature type="transmembrane region" description="Helical" evidence="1">
    <location>
        <begin position="12"/>
        <end position="33"/>
    </location>
</feature>
<evidence type="ECO:0000313" key="3">
    <source>
        <dbReference type="Proteomes" id="UP000297245"/>
    </source>
</evidence>
<keyword evidence="1" id="KW-1133">Transmembrane helix</keyword>
<keyword evidence="1" id="KW-0472">Membrane</keyword>
<name>A0A4S8ME58_DENBC</name>